<evidence type="ECO:0000256" key="10">
    <source>
        <dbReference type="SAM" id="SignalP"/>
    </source>
</evidence>
<dbReference type="Proteomes" id="UP000075473">
    <property type="component" value="Unassembled WGS sequence"/>
</dbReference>
<evidence type="ECO:0000256" key="2">
    <source>
        <dbReference type="ARBA" id="ARBA00022448"/>
    </source>
</evidence>
<evidence type="ECO:0000256" key="9">
    <source>
        <dbReference type="RuleBase" id="RU003357"/>
    </source>
</evidence>
<evidence type="ECO:0008006" key="15">
    <source>
        <dbReference type="Google" id="ProtNLM"/>
    </source>
</evidence>
<evidence type="ECO:0000256" key="1">
    <source>
        <dbReference type="ARBA" id="ARBA00004571"/>
    </source>
</evidence>
<feature type="domain" description="TonB-dependent receptor plug" evidence="12">
    <location>
        <begin position="81"/>
        <end position="185"/>
    </location>
</feature>
<comment type="similarity">
    <text evidence="8 9">Belongs to the TonB-dependent receptor family.</text>
</comment>
<keyword evidence="10" id="KW-0732">Signal</keyword>
<evidence type="ECO:0000256" key="6">
    <source>
        <dbReference type="ARBA" id="ARBA00023136"/>
    </source>
</evidence>
<evidence type="ECO:0000256" key="4">
    <source>
        <dbReference type="ARBA" id="ARBA00022692"/>
    </source>
</evidence>
<keyword evidence="4 8" id="KW-0812">Transmembrane</keyword>
<protein>
    <recommendedName>
        <fullName evidence="15">TonB-dependent receptor</fullName>
    </recommendedName>
</protein>
<evidence type="ECO:0000256" key="8">
    <source>
        <dbReference type="PROSITE-ProRule" id="PRU01360"/>
    </source>
</evidence>
<dbReference type="PROSITE" id="PS52016">
    <property type="entry name" value="TONB_DEPENDENT_REC_3"/>
    <property type="match status" value="1"/>
</dbReference>
<dbReference type="Gene3D" id="2.170.130.10">
    <property type="entry name" value="TonB-dependent receptor, plug domain"/>
    <property type="match status" value="1"/>
</dbReference>
<dbReference type="InterPro" id="IPR000531">
    <property type="entry name" value="Beta-barrel_TonB"/>
</dbReference>
<comment type="caution">
    <text evidence="13">The sequence shown here is derived from an EMBL/GenBank/DDBJ whole genome shotgun (WGS) entry which is preliminary data.</text>
</comment>
<dbReference type="EMBL" id="LHZA01000128">
    <property type="protein sequence ID" value="KXU96321.1"/>
    <property type="molecule type" value="Genomic_DNA"/>
</dbReference>
<organism evidence="13 14">
    <name type="scientific">Acetobacter cerevisiae</name>
    <dbReference type="NCBI Taxonomy" id="178900"/>
    <lineage>
        <taxon>Bacteria</taxon>
        <taxon>Pseudomonadati</taxon>
        <taxon>Pseudomonadota</taxon>
        <taxon>Alphaproteobacteria</taxon>
        <taxon>Acetobacterales</taxon>
        <taxon>Acetobacteraceae</taxon>
        <taxon>Acetobacter</taxon>
    </lineage>
</organism>
<dbReference type="PATRIC" id="fig|178900.5.peg.1510"/>
<evidence type="ECO:0000259" key="12">
    <source>
        <dbReference type="Pfam" id="PF07715"/>
    </source>
</evidence>
<keyword evidence="2 8" id="KW-0813">Transport</keyword>
<dbReference type="InterPro" id="IPR012910">
    <property type="entry name" value="Plug_dom"/>
</dbReference>
<evidence type="ECO:0000256" key="7">
    <source>
        <dbReference type="ARBA" id="ARBA00023237"/>
    </source>
</evidence>
<feature type="chain" id="PRO_5007552377" description="TonB-dependent receptor" evidence="10">
    <location>
        <begin position="31"/>
        <end position="953"/>
    </location>
</feature>
<dbReference type="InterPro" id="IPR037066">
    <property type="entry name" value="Plug_dom_sf"/>
</dbReference>
<keyword evidence="3 8" id="KW-1134">Transmembrane beta strand</keyword>
<reference evidence="13 14" key="1">
    <citation type="submission" date="2015-06" db="EMBL/GenBank/DDBJ databases">
        <title>Improved classification and identification of acetic acid bacteria using matrix-assisted laser desorption/ionization time-of-flight mass spectrometry; Gluconobacter nephelii and Gluconobacter uchimurae are later heterotypic synonyms of Gluconobacter japonicus and Gluconobacter oxydans, respectively.</title>
        <authorList>
            <person name="Li L."/>
            <person name="Cleenwerck I."/>
            <person name="De Vuyst L."/>
            <person name="Vandamme P."/>
        </authorList>
    </citation>
    <scope>NUCLEOTIDE SEQUENCE [LARGE SCALE GENOMIC DNA]</scope>
    <source>
        <strain evidence="13 14">LMG 1625</strain>
    </source>
</reference>
<evidence type="ECO:0000256" key="5">
    <source>
        <dbReference type="ARBA" id="ARBA00023077"/>
    </source>
</evidence>
<keyword evidence="6 8" id="KW-0472">Membrane</keyword>
<evidence type="ECO:0000259" key="11">
    <source>
        <dbReference type="Pfam" id="PF00593"/>
    </source>
</evidence>
<evidence type="ECO:0000256" key="3">
    <source>
        <dbReference type="ARBA" id="ARBA00022452"/>
    </source>
</evidence>
<dbReference type="PANTHER" id="PTHR47234:SF2">
    <property type="entry name" value="TONB-DEPENDENT RECEPTOR"/>
    <property type="match status" value="1"/>
</dbReference>
<feature type="signal peptide" evidence="10">
    <location>
        <begin position="1"/>
        <end position="30"/>
    </location>
</feature>
<dbReference type="AlphaFoldDB" id="A0A149QG83"/>
<sequence length="953" mass="103258">MMRRSGIYRKRLLFLGISAFCYGWTTEANAQIISLPGTTTGKAITNKTSKKSDVTSKSNGKDEAITVVGTHLGAVETAEIQPVTVITSEQIQQSSSMTTGDVFAHIPSMGFSGNTYSNAGGSCLNIRSLGTARTLVLVDGHRMVNGNGAVDCPDVNSIVPAMIDRIEILKDGSSTTYGSDAIAGVVNIILKKNFTGTTLTANGGISEYGDDQTAALTAAHGFNFMHDRGNFTIAGSYNYQAPMAADQRKWAMQEAKVNNPPGQEQYYGSQYGAQPVYAALNGGAPLTPSSDGVAQSVISDGHGGYRPYKWSDNYDYSKDNQIIAEQQVGSLASTGHFDVNSNLQLYMTANYSHTHTVSAGTPMYIATPATTLTGNSGAMVVPAGEPGNPFGSDVALNQRMFGIGREYDYENIDYYQLTGGARGTLPHTGGWTYDFFFSYGKTTTSDKGTGRVNWRNMENALGFQQTGGAGSTEGYYDPNLCANTSGCAPYNPFTGSMSRAAANYIGFDDVYPSAQEMRDVQFTVANKHLARLPYGPLGIALGVEHRSLDGYWYSSWQDKAGLNSNQVRGDTGGGYNVTEVFGELSIPLLRNLPAAKALNAEVSGRFSNYNTFGQAYNWHAGLIYAPTDDIKFRVNIATGFRAPTIQDLYKSKIISLTGTRDPCAYISTYPGAVQGVMSDNCRAQGINPNTFKQTNGSLKYETGGNASLKPEISRTYTIGSILTPRFIPGLTATVDYFHTHITETIGYPSLSTELNGCYESTGLSSSYCSILNGRDVNGQLYPVARLHENTGAFIEDGLDINASYQVPIDYNNGLSFGADIQDIMSYKSQSQDGEALISYLSTDAGVPKWVANGTATFTHGPWSFTYMVRFIDGFTYYPSSSYGPTVSEWWKTNQAWYHDVMMTYHGDMYSVTAGVKNLAGRDPNFYANGDYNTSPGMYDYAGRYIYLKAQVHF</sequence>
<dbReference type="Pfam" id="PF00593">
    <property type="entry name" value="TonB_dep_Rec_b-barrel"/>
    <property type="match status" value="1"/>
</dbReference>
<evidence type="ECO:0000313" key="13">
    <source>
        <dbReference type="EMBL" id="KXU96321.1"/>
    </source>
</evidence>
<dbReference type="InterPro" id="IPR036942">
    <property type="entry name" value="Beta-barrel_TonB_sf"/>
</dbReference>
<dbReference type="Gene3D" id="2.40.170.20">
    <property type="entry name" value="TonB-dependent receptor, beta-barrel domain"/>
    <property type="match status" value="1"/>
</dbReference>
<dbReference type="InterPro" id="IPR039426">
    <property type="entry name" value="TonB-dep_rcpt-like"/>
</dbReference>
<comment type="subcellular location">
    <subcellularLocation>
        <location evidence="1 8">Cell outer membrane</location>
        <topology evidence="1 8">Multi-pass membrane protein</topology>
    </subcellularLocation>
</comment>
<name>A0A149QG83_9PROT</name>
<keyword evidence="7 8" id="KW-0998">Cell outer membrane</keyword>
<dbReference type="Pfam" id="PF07715">
    <property type="entry name" value="Plug"/>
    <property type="match status" value="1"/>
</dbReference>
<keyword evidence="5 9" id="KW-0798">TonB box</keyword>
<accession>A0A149QG83</accession>
<proteinExistence type="inferred from homology"/>
<dbReference type="SUPFAM" id="SSF56935">
    <property type="entry name" value="Porins"/>
    <property type="match status" value="1"/>
</dbReference>
<gene>
    <name evidence="13" type="ORF">AD928_04700</name>
</gene>
<dbReference type="RefSeq" id="WP_062248662.1">
    <property type="nucleotide sequence ID" value="NZ_LHZA01000128.1"/>
</dbReference>
<evidence type="ECO:0000313" key="14">
    <source>
        <dbReference type="Proteomes" id="UP000075473"/>
    </source>
</evidence>
<dbReference type="GO" id="GO:0009279">
    <property type="term" value="C:cell outer membrane"/>
    <property type="evidence" value="ECO:0007669"/>
    <property type="project" value="UniProtKB-SubCell"/>
</dbReference>
<dbReference type="PANTHER" id="PTHR47234">
    <property type="match status" value="1"/>
</dbReference>
<feature type="domain" description="TonB-dependent receptor-like beta-barrel" evidence="11">
    <location>
        <begin position="411"/>
        <end position="918"/>
    </location>
</feature>